<dbReference type="InterPro" id="IPR021686">
    <property type="entry name" value="DUF3268"/>
</dbReference>
<dbReference type="Pfam" id="PF11672">
    <property type="entry name" value="DUF3268"/>
    <property type="match status" value="1"/>
</dbReference>
<evidence type="ECO:0000313" key="1">
    <source>
        <dbReference type="EMBL" id="HIW72655.1"/>
    </source>
</evidence>
<evidence type="ECO:0000313" key="2">
    <source>
        <dbReference type="Proteomes" id="UP000886822"/>
    </source>
</evidence>
<proteinExistence type="predicted"/>
<dbReference type="EMBL" id="DXGJ01000065">
    <property type="protein sequence ID" value="HIW72655.1"/>
    <property type="molecule type" value="Genomic_DNA"/>
</dbReference>
<reference evidence="1" key="2">
    <citation type="submission" date="2021-04" db="EMBL/GenBank/DDBJ databases">
        <authorList>
            <person name="Gilroy R."/>
        </authorList>
    </citation>
    <scope>NUCLEOTIDE SEQUENCE</scope>
    <source>
        <strain evidence="1">CHK173-259</strain>
    </source>
</reference>
<dbReference type="AlphaFoldDB" id="A0A9D1QV36"/>
<organism evidence="1 2">
    <name type="scientific">Candidatus Levilactobacillus faecigallinarum</name>
    <dbReference type="NCBI Taxonomy" id="2838638"/>
    <lineage>
        <taxon>Bacteria</taxon>
        <taxon>Bacillati</taxon>
        <taxon>Bacillota</taxon>
        <taxon>Bacilli</taxon>
        <taxon>Lactobacillales</taxon>
        <taxon>Lactobacillaceae</taxon>
        <taxon>Levilactobacillus</taxon>
    </lineage>
</organism>
<keyword evidence="1" id="KW-0863">Zinc-finger</keyword>
<dbReference type="GO" id="GO:0008270">
    <property type="term" value="F:zinc ion binding"/>
    <property type="evidence" value="ECO:0007669"/>
    <property type="project" value="UniProtKB-KW"/>
</dbReference>
<dbReference type="Proteomes" id="UP000886822">
    <property type="component" value="Unassembled WGS sequence"/>
</dbReference>
<comment type="caution">
    <text evidence="1">The sequence shown here is derived from an EMBL/GenBank/DDBJ whole genome shotgun (WGS) entry which is preliminary data.</text>
</comment>
<gene>
    <name evidence="1" type="ORF">H9875_08535</name>
</gene>
<keyword evidence="1" id="KW-0479">Metal-binding</keyword>
<keyword evidence="1" id="KW-0862">Zinc</keyword>
<sequence length="152" mass="17382">MDANKFVDSLTAPPIRWDEVLCPYCGGEVVWTSNREIYGREYGNGRCYLCTECGACVGVHDNGKGKGSRRALGLLATPEMRKMKQKCHARFDAVWHTHKRSRAACYRQLAKLMGISVRQCHFGYFNLADLNRAYQIMAPFHWYEEKLKKVGA</sequence>
<name>A0A9D1QV36_9LACO</name>
<reference evidence="1" key="1">
    <citation type="journal article" date="2021" name="PeerJ">
        <title>Extensive microbial diversity within the chicken gut microbiome revealed by metagenomics and culture.</title>
        <authorList>
            <person name="Gilroy R."/>
            <person name="Ravi A."/>
            <person name="Getino M."/>
            <person name="Pursley I."/>
            <person name="Horton D.L."/>
            <person name="Alikhan N.F."/>
            <person name="Baker D."/>
            <person name="Gharbi K."/>
            <person name="Hall N."/>
            <person name="Watson M."/>
            <person name="Adriaenssens E.M."/>
            <person name="Foster-Nyarko E."/>
            <person name="Jarju S."/>
            <person name="Secka A."/>
            <person name="Antonio M."/>
            <person name="Oren A."/>
            <person name="Chaudhuri R.R."/>
            <person name="La Ragione R."/>
            <person name="Hildebrand F."/>
            <person name="Pallen M.J."/>
        </authorList>
    </citation>
    <scope>NUCLEOTIDE SEQUENCE</scope>
    <source>
        <strain evidence="1">CHK173-259</strain>
    </source>
</reference>
<protein>
    <submittedName>
        <fullName evidence="1">DUF3268 family zinc-finger domain-containing protein</fullName>
    </submittedName>
</protein>
<accession>A0A9D1QV36</accession>